<feature type="compositionally biased region" description="Polar residues" evidence="3">
    <location>
        <begin position="60"/>
        <end position="69"/>
    </location>
</feature>
<dbReference type="GO" id="GO:0009611">
    <property type="term" value="P:response to wounding"/>
    <property type="evidence" value="ECO:0007669"/>
    <property type="project" value="UniProtKB-UniRule"/>
</dbReference>
<comment type="subcellular location">
    <subcellularLocation>
        <location evidence="2">Nucleus</location>
    </subcellularLocation>
</comment>
<dbReference type="SMART" id="SM00979">
    <property type="entry name" value="TIFY"/>
    <property type="match status" value="1"/>
</dbReference>
<dbReference type="AlphaFoldDB" id="A0A9N7N6D3"/>
<comment type="caution">
    <text evidence="5">The sequence shown here is derived from an EMBL/GenBank/DDBJ whole genome shotgun (WGS) entry which is preliminary data.</text>
</comment>
<evidence type="ECO:0000313" key="6">
    <source>
        <dbReference type="Proteomes" id="UP001153555"/>
    </source>
</evidence>
<feature type="compositionally biased region" description="Polar residues" evidence="3">
    <location>
        <begin position="82"/>
        <end position="97"/>
    </location>
</feature>
<keyword evidence="2" id="KW-1184">Jasmonic acid signaling pathway</keyword>
<dbReference type="EMBL" id="CACSLK010024540">
    <property type="protein sequence ID" value="CAA0823723.1"/>
    <property type="molecule type" value="Genomic_DNA"/>
</dbReference>
<keyword evidence="6" id="KW-1185">Reference proteome</keyword>
<dbReference type="GO" id="GO:0005634">
    <property type="term" value="C:nucleus"/>
    <property type="evidence" value="ECO:0007669"/>
    <property type="project" value="UniProtKB-SubCell"/>
</dbReference>
<comment type="domain">
    <text evidence="2">The jas domain is required for interaction with COI1.</text>
</comment>
<evidence type="ECO:0000259" key="4">
    <source>
        <dbReference type="PROSITE" id="PS51320"/>
    </source>
</evidence>
<proteinExistence type="inferred from homology"/>
<reference evidence="5" key="1">
    <citation type="submission" date="2019-12" db="EMBL/GenBank/DDBJ databases">
        <authorList>
            <person name="Scholes J."/>
        </authorList>
    </citation>
    <scope>NUCLEOTIDE SEQUENCE</scope>
</reference>
<comment type="similarity">
    <text evidence="1 2">Belongs to the TIFY/JAZ family.</text>
</comment>
<feature type="domain" description="Tify" evidence="4">
    <location>
        <begin position="4"/>
        <end position="38"/>
    </location>
</feature>
<dbReference type="PANTHER" id="PTHR33077:SF17">
    <property type="entry name" value="PROTEIN TIFY 5B"/>
    <property type="match status" value="1"/>
</dbReference>
<name>A0A9N7N6D3_STRHE</name>
<dbReference type="OrthoDB" id="782771at2759"/>
<dbReference type="GO" id="GO:2000022">
    <property type="term" value="P:regulation of jasmonic acid mediated signaling pathway"/>
    <property type="evidence" value="ECO:0007669"/>
    <property type="project" value="UniProtKB-UniRule"/>
</dbReference>
<dbReference type="Pfam" id="PF06200">
    <property type="entry name" value="tify"/>
    <property type="match status" value="1"/>
</dbReference>
<dbReference type="InterPro" id="IPR040390">
    <property type="entry name" value="TIFY/JAZ"/>
</dbReference>
<keyword evidence="2" id="KW-0539">Nucleus</keyword>
<dbReference type="Proteomes" id="UP001153555">
    <property type="component" value="Unassembled WGS sequence"/>
</dbReference>
<evidence type="ECO:0000256" key="2">
    <source>
        <dbReference type="RuleBase" id="RU369065"/>
    </source>
</evidence>
<comment type="function">
    <text evidence="2">Repressor of jasmonate responses.</text>
</comment>
<dbReference type="GO" id="GO:0031347">
    <property type="term" value="P:regulation of defense response"/>
    <property type="evidence" value="ECO:0007669"/>
    <property type="project" value="UniProtKB-UniRule"/>
</dbReference>
<gene>
    <name evidence="5" type="ORF">SHERM_20869</name>
</gene>
<evidence type="ECO:0000256" key="1">
    <source>
        <dbReference type="ARBA" id="ARBA00008614"/>
    </source>
</evidence>
<dbReference type="Pfam" id="PF09425">
    <property type="entry name" value="Jas_motif"/>
    <property type="match status" value="1"/>
</dbReference>
<organism evidence="5 6">
    <name type="scientific">Striga hermonthica</name>
    <name type="common">Purple witchweed</name>
    <name type="synonym">Buchnera hermonthica</name>
    <dbReference type="NCBI Taxonomy" id="68872"/>
    <lineage>
        <taxon>Eukaryota</taxon>
        <taxon>Viridiplantae</taxon>
        <taxon>Streptophyta</taxon>
        <taxon>Embryophyta</taxon>
        <taxon>Tracheophyta</taxon>
        <taxon>Spermatophyta</taxon>
        <taxon>Magnoliopsida</taxon>
        <taxon>eudicotyledons</taxon>
        <taxon>Gunneridae</taxon>
        <taxon>Pentapetalae</taxon>
        <taxon>asterids</taxon>
        <taxon>lamiids</taxon>
        <taxon>Lamiales</taxon>
        <taxon>Orobanchaceae</taxon>
        <taxon>Buchnereae</taxon>
        <taxon>Striga</taxon>
    </lineage>
</organism>
<feature type="region of interest" description="Disordered" evidence="3">
    <location>
        <begin position="37"/>
        <end position="97"/>
    </location>
</feature>
<evidence type="ECO:0000256" key="3">
    <source>
        <dbReference type="SAM" id="MobiDB-lite"/>
    </source>
</evidence>
<dbReference type="PROSITE" id="PS51320">
    <property type="entry name" value="TIFY"/>
    <property type="match status" value="1"/>
</dbReference>
<dbReference type="InterPro" id="IPR010399">
    <property type="entry name" value="Tify_dom"/>
</dbReference>
<dbReference type="PANTHER" id="PTHR33077">
    <property type="entry name" value="PROTEIN TIFY 4A-RELATED-RELATED"/>
    <property type="match status" value="1"/>
</dbReference>
<dbReference type="InterPro" id="IPR018467">
    <property type="entry name" value="CCT_CS"/>
</dbReference>
<evidence type="ECO:0000313" key="5">
    <source>
        <dbReference type="EMBL" id="CAA0823723.1"/>
    </source>
</evidence>
<sequence length="97" mass="10959">MESPNEITMPLTIFYNGRVASCDATELQARTIISLASKETEKKSNSGLEFSPYPLPTPNSPISSPTLKRSLQRFLQKRKTRAQSMSPYTNIRHNTEK</sequence>
<protein>
    <recommendedName>
        <fullName evidence="2">Protein TIFY</fullName>
    </recommendedName>
    <alternativeName>
        <fullName evidence="2">Jasmonate ZIM domain-containing protein</fullName>
    </alternativeName>
</protein>
<accession>A0A9N7N6D3</accession>